<dbReference type="InterPro" id="IPR032675">
    <property type="entry name" value="LRR_dom_sf"/>
</dbReference>
<comment type="caution">
    <text evidence="5">The sequence shown here is derived from an EMBL/GenBank/DDBJ whole genome shotgun (WGS) entry which is preliminary data.</text>
</comment>
<dbReference type="PROSITE" id="PS51450">
    <property type="entry name" value="LRR"/>
    <property type="match status" value="3"/>
</dbReference>
<dbReference type="Pfam" id="PF00621">
    <property type="entry name" value="RhoGEF"/>
    <property type="match status" value="1"/>
</dbReference>
<dbReference type="Proteomes" id="UP001151518">
    <property type="component" value="Unassembled WGS sequence"/>
</dbReference>
<dbReference type="Gene3D" id="1.20.900.10">
    <property type="entry name" value="Dbl homology (DH) domain"/>
    <property type="match status" value="1"/>
</dbReference>
<organism evidence="5 6">
    <name type="scientific">Coemansia spiralis</name>
    <dbReference type="NCBI Taxonomy" id="417178"/>
    <lineage>
        <taxon>Eukaryota</taxon>
        <taxon>Fungi</taxon>
        <taxon>Fungi incertae sedis</taxon>
        <taxon>Zoopagomycota</taxon>
        <taxon>Kickxellomycotina</taxon>
        <taxon>Kickxellomycetes</taxon>
        <taxon>Kickxellales</taxon>
        <taxon>Kickxellaceae</taxon>
        <taxon>Coemansia</taxon>
    </lineage>
</organism>
<dbReference type="InterPro" id="IPR000219">
    <property type="entry name" value="DH_dom"/>
</dbReference>
<dbReference type="PANTHER" id="PTHR12673">
    <property type="entry name" value="FACIOGENITAL DYSPLASIA PROTEIN"/>
    <property type="match status" value="1"/>
</dbReference>
<dbReference type="Pfam" id="PF13855">
    <property type="entry name" value="LRR_8"/>
    <property type="match status" value="2"/>
</dbReference>
<dbReference type="OrthoDB" id="660555at2759"/>
<dbReference type="InterPro" id="IPR051092">
    <property type="entry name" value="FYVE_RhoGEF_PH"/>
</dbReference>
<dbReference type="InterPro" id="IPR035899">
    <property type="entry name" value="DBL_dom_sf"/>
</dbReference>
<feature type="region of interest" description="Disordered" evidence="3">
    <location>
        <begin position="229"/>
        <end position="249"/>
    </location>
</feature>
<dbReference type="GO" id="GO:0005085">
    <property type="term" value="F:guanyl-nucleotide exchange factor activity"/>
    <property type="evidence" value="ECO:0007669"/>
    <property type="project" value="InterPro"/>
</dbReference>
<dbReference type="SMART" id="SM00325">
    <property type="entry name" value="RhoGEF"/>
    <property type="match status" value="1"/>
</dbReference>
<keyword evidence="1" id="KW-0433">Leucine-rich repeat</keyword>
<dbReference type="SMART" id="SM00364">
    <property type="entry name" value="LRR_BAC"/>
    <property type="match status" value="4"/>
</dbReference>
<dbReference type="Gene3D" id="3.80.10.10">
    <property type="entry name" value="Ribonuclease Inhibitor"/>
    <property type="match status" value="1"/>
</dbReference>
<reference evidence="5" key="1">
    <citation type="submission" date="2022-07" db="EMBL/GenBank/DDBJ databases">
        <title>Phylogenomic reconstructions and comparative analyses of Kickxellomycotina fungi.</title>
        <authorList>
            <person name="Reynolds N.K."/>
            <person name="Stajich J.E."/>
            <person name="Barry K."/>
            <person name="Grigoriev I.V."/>
            <person name="Crous P."/>
            <person name="Smith M.E."/>
        </authorList>
    </citation>
    <scope>NUCLEOTIDE SEQUENCE</scope>
    <source>
        <strain evidence="5">NRRL 3115</strain>
    </source>
</reference>
<feature type="region of interest" description="Disordered" evidence="3">
    <location>
        <begin position="28"/>
        <end position="61"/>
    </location>
</feature>
<gene>
    <name evidence="5" type="ORF">GGI25_003761</name>
</gene>
<protein>
    <recommendedName>
        <fullName evidence="4">DH domain-containing protein</fullName>
    </recommendedName>
</protein>
<dbReference type="SUPFAM" id="SSF52058">
    <property type="entry name" value="L domain-like"/>
    <property type="match status" value="1"/>
</dbReference>
<dbReference type="InterPro" id="IPR003591">
    <property type="entry name" value="Leu-rich_rpt_typical-subtyp"/>
</dbReference>
<dbReference type="SMART" id="SM00369">
    <property type="entry name" value="LRR_TYP"/>
    <property type="match status" value="3"/>
</dbReference>
<name>A0A9W8G1G6_9FUNG</name>
<dbReference type="AlphaFoldDB" id="A0A9W8G1G6"/>
<dbReference type="SUPFAM" id="SSF48065">
    <property type="entry name" value="DBL homology domain (DH-domain)"/>
    <property type="match status" value="1"/>
</dbReference>
<dbReference type="PROSITE" id="PS50010">
    <property type="entry name" value="DH_2"/>
    <property type="match status" value="1"/>
</dbReference>
<evidence type="ECO:0000256" key="2">
    <source>
        <dbReference type="ARBA" id="ARBA00022737"/>
    </source>
</evidence>
<sequence length="889" mass="99149">MNSSTGNSLKLQKPASLAVANATSMAPMHLFPSKRGGTDPTAPNTRQSTRHTHHADYSSRGLTGIPREIPVDILEFNLSCNMLTQLPQGFSRTFTNLHTLDISGNQITALPEEISHLHNLRELNASRNALIGLPITIGSLRHLEVLNLAENYIISLDVSLSRLENLRMLDISDNRLTFLPTYLGLLAQNLRILLVDGNPFDKHTRELVEPILTISSKDAKKIAKMKEKAEKGREKALRKGDEAHKASTEIESSLRSSEYMGAIKKLMSVRLKRHRNSSTDTSTKSVTLTPESPNLVLENNSVSLVPAKTAVSTVDPTNSDSMPKNGEQLQMALLPFAPNEQQRSRDSPVLPTPNAVTENMARLQIDYSAENRLSNGNSTLNHLYSTDASTCGTASTQEALELDNYITRQLPPLPYHANAPPLPSSITAESARSAALNLARRIISGPSNNSSMLSDQELLDMSRGYRPRQSSATSGYTILTERASLSSSSQESHGSSIDDSLGLIQDAAKVSRVLWQLCDEWDLDPRHSESDSVENMLVQLQSGNVRMDGASGIERVYREKSPNAGNSQRMKILSELLVTEVTYVDTLKNVVGVYLNPMREAKVLSESELREIFSNIEVILAFHNDHFLPAVTYAISKPEMAIGDVFLHHGAHFKLYSTYTNNHETSVKTLANVSSRRAVSSFIQNARQDVTQIGQVGLDGHLLTPVQRLPRYRMLLIDLLGNTPADHPDHEPLYSALKELNRTIYEVNEKKRTFENQSRLQKIQDKVTSAIDIPLVAPHRVFKLMANFRLQIFSEPIRDKMGGLAVRRIGIGTVYRFFLFNDMIMQCTIIMNKDFRLNRVYRLGSRVTPAEITCDKELRIVDSEGIVYLKGDVAELRKWAREINNRLEC</sequence>
<evidence type="ECO:0000259" key="4">
    <source>
        <dbReference type="PROSITE" id="PS50010"/>
    </source>
</evidence>
<dbReference type="InterPro" id="IPR001611">
    <property type="entry name" value="Leu-rich_rpt"/>
</dbReference>
<feature type="domain" description="DH" evidence="4">
    <location>
        <begin position="568"/>
        <end position="750"/>
    </location>
</feature>
<keyword evidence="2" id="KW-0677">Repeat</keyword>
<dbReference type="CDD" id="cd00160">
    <property type="entry name" value="RhoGEF"/>
    <property type="match status" value="1"/>
</dbReference>
<dbReference type="GO" id="GO:0005737">
    <property type="term" value="C:cytoplasm"/>
    <property type="evidence" value="ECO:0007669"/>
    <property type="project" value="TreeGrafter"/>
</dbReference>
<feature type="compositionally biased region" description="Basic and acidic residues" evidence="3">
    <location>
        <begin position="229"/>
        <end position="248"/>
    </location>
</feature>
<accession>A0A9W8G1G6</accession>
<dbReference type="PANTHER" id="PTHR12673:SF159">
    <property type="entry name" value="LD03170P"/>
    <property type="match status" value="1"/>
</dbReference>
<evidence type="ECO:0000256" key="3">
    <source>
        <dbReference type="SAM" id="MobiDB-lite"/>
    </source>
</evidence>
<proteinExistence type="predicted"/>
<dbReference type="EMBL" id="JANBTW010000044">
    <property type="protein sequence ID" value="KAJ2675924.1"/>
    <property type="molecule type" value="Genomic_DNA"/>
</dbReference>
<evidence type="ECO:0000256" key="1">
    <source>
        <dbReference type="ARBA" id="ARBA00022614"/>
    </source>
</evidence>
<evidence type="ECO:0000313" key="5">
    <source>
        <dbReference type="EMBL" id="KAJ2675924.1"/>
    </source>
</evidence>
<evidence type="ECO:0000313" key="6">
    <source>
        <dbReference type="Proteomes" id="UP001151518"/>
    </source>
</evidence>